<gene>
    <name evidence="2" type="ORF">CC78DRAFT_574378</name>
</gene>
<feature type="signal peptide" evidence="1">
    <location>
        <begin position="1"/>
        <end position="21"/>
    </location>
</feature>
<comment type="caution">
    <text evidence="2">The sequence shown here is derived from an EMBL/GenBank/DDBJ whole genome shotgun (WGS) entry which is preliminary data.</text>
</comment>
<evidence type="ECO:0000313" key="3">
    <source>
        <dbReference type="Proteomes" id="UP000800093"/>
    </source>
</evidence>
<reference evidence="3" key="1">
    <citation type="journal article" date="2020" name="Stud. Mycol.">
        <title>101 Dothideomycetes genomes: A test case for predicting lifestyles and emergence of pathogens.</title>
        <authorList>
            <person name="Haridas S."/>
            <person name="Albert R."/>
            <person name="Binder M."/>
            <person name="Bloem J."/>
            <person name="LaButti K."/>
            <person name="Salamov A."/>
            <person name="Andreopoulos B."/>
            <person name="Baker S."/>
            <person name="Barry K."/>
            <person name="Bills G."/>
            <person name="Bluhm B."/>
            <person name="Cannon C."/>
            <person name="Castanera R."/>
            <person name="Culley D."/>
            <person name="Daum C."/>
            <person name="Ezra D."/>
            <person name="Gonzalez J."/>
            <person name="Henrissat B."/>
            <person name="Kuo A."/>
            <person name="Liang C."/>
            <person name="Lipzen A."/>
            <person name="Lutzoni F."/>
            <person name="Magnuson J."/>
            <person name="Mondo S."/>
            <person name="Nolan M."/>
            <person name="Ohm R."/>
            <person name="Pangilinan J."/>
            <person name="Park H.-J."/>
            <person name="Ramirez L."/>
            <person name="Alfaro M."/>
            <person name="Sun H."/>
            <person name="Tritt A."/>
            <person name="Yoshinaga Y."/>
            <person name="Zwiers L.-H."/>
            <person name="Turgeon B."/>
            <person name="Goodwin S."/>
            <person name="Spatafora J."/>
            <person name="Crous P."/>
            <person name="Grigoriev I."/>
        </authorList>
    </citation>
    <scope>NUCLEOTIDE SEQUENCE [LARGE SCALE GENOMIC DNA]</scope>
    <source>
        <strain evidence="3">CBS 304.66</strain>
    </source>
</reference>
<feature type="chain" id="PRO_5040329707" description="Secreted protein" evidence="1">
    <location>
        <begin position="22"/>
        <end position="123"/>
    </location>
</feature>
<evidence type="ECO:0000313" key="2">
    <source>
        <dbReference type="EMBL" id="KAF2270251.1"/>
    </source>
</evidence>
<organism evidence="2 3">
    <name type="scientific">Lojkania enalia</name>
    <dbReference type="NCBI Taxonomy" id="147567"/>
    <lineage>
        <taxon>Eukaryota</taxon>
        <taxon>Fungi</taxon>
        <taxon>Dikarya</taxon>
        <taxon>Ascomycota</taxon>
        <taxon>Pezizomycotina</taxon>
        <taxon>Dothideomycetes</taxon>
        <taxon>Pleosporomycetidae</taxon>
        <taxon>Pleosporales</taxon>
        <taxon>Pleosporales incertae sedis</taxon>
        <taxon>Lojkania</taxon>
    </lineage>
</organism>
<dbReference type="Proteomes" id="UP000800093">
    <property type="component" value="Unassembled WGS sequence"/>
</dbReference>
<proteinExistence type="predicted"/>
<protein>
    <recommendedName>
        <fullName evidence="4">Secreted protein</fullName>
    </recommendedName>
</protein>
<name>A0A9P4NBL1_9PLEO</name>
<keyword evidence="1" id="KW-0732">Signal</keyword>
<evidence type="ECO:0008006" key="4">
    <source>
        <dbReference type="Google" id="ProtNLM"/>
    </source>
</evidence>
<dbReference type="AlphaFoldDB" id="A0A9P4NBL1"/>
<accession>A0A9P4NBL1</accession>
<dbReference type="EMBL" id="ML986580">
    <property type="protein sequence ID" value="KAF2270251.1"/>
    <property type="molecule type" value="Genomic_DNA"/>
</dbReference>
<keyword evidence="3" id="KW-1185">Reference proteome</keyword>
<evidence type="ECO:0000256" key="1">
    <source>
        <dbReference type="SAM" id="SignalP"/>
    </source>
</evidence>
<sequence length="123" mass="13925">MPSGWSPAVSLLFWPIISSEATGLPRLLVRLCASLSGRPSMLLLERQGWANYLGDFGVWDEALSFQLVVSVYGLGAGLKKFSVFVPSSGRVRRKRQEIAQYTVRKPLRFKRFQMQPVKHQQDT</sequence>